<feature type="active site" description="Proton acceptor" evidence="2">
    <location>
        <position position="552"/>
    </location>
</feature>
<proteinExistence type="inferred from homology"/>
<gene>
    <name evidence="5" type="ORF">RUM43_010089</name>
</gene>
<dbReference type="Proteomes" id="UP001372834">
    <property type="component" value="Unassembled WGS sequence"/>
</dbReference>
<dbReference type="PROSITE" id="PS00624">
    <property type="entry name" value="GMC_OXRED_2"/>
    <property type="match status" value="1"/>
</dbReference>
<accession>A0AAN8P3P7</accession>
<comment type="cofactor">
    <cofactor evidence="3">
        <name>FAD</name>
        <dbReference type="ChEBI" id="CHEBI:57692"/>
    </cofactor>
</comment>
<dbReference type="PANTHER" id="PTHR11552:SF158">
    <property type="entry name" value="GH23626P-RELATED"/>
    <property type="match status" value="1"/>
</dbReference>
<dbReference type="SUPFAM" id="SSF54373">
    <property type="entry name" value="FAD-linked reductases, C-terminal domain"/>
    <property type="match status" value="1"/>
</dbReference>
<dbReference type="Gene3D" id="3.50.50.60">
    <property type="entry name" value="FAD/NAD(P)-binding domain"/>
    <property type="match status" value="1"/>
</dbReference>
<feature type="domain" description="Glucose-methanol-choline oxidoreductase N-terminal" evidence="4">
    <location>
        <begin position="266"/>
        <end position="280"/>
    </location>
</feature>
<feature type="binding site" evidence="3">
    <location>
        <position position="92"/>
    </location>
    <ligand>
        <name>FAD</name>
        <dbReference type="ChEBI" id="CHEBI:57692"/>
    </ligand>
</feature>
<organism evidence="5 6">
    <name type="scientific">Polyplax serrata</name>
    <name type="common">Common mouse louse</name>
    <dbReference type="NCBI Taxonomy" id="468196"/>
    <lineage>
        <taxon>Eukaryota</taxon>
        <taxon>Metazoa</taxon>
        <taxon>Ecdysozoa</taxon>
        <taxon>Arthropoda</taxon>
        <taxon>Hexapoda</taxon>
        <taxon>Insecta</taxon>
        <taxon>Pterygota</taxon>
        <taxon>Neoptera</taxon>
        <taxon>Paraneoptera</taxon>
        <taxon>Psocodea</taxon>
        <taxon>Troctomorpha</taxon>
        <taxon>Phthiraptera</taxon>
        <taxon>Anoplura</taxon>
        <taxon>Polyplacidae</taxon>
        <taxon>Polyplax</taxon>
    </lineage>
</organism>
<feature type="binding site" evidence="3">
    <location>
        <position position="229"/>
    </location>
    <ligand>
        <name>FAD</name>
        <dbReference type="ChEBI" id="CHEBI:57692"/>
    </ligand>
</feature>
<feature type="active site" description="Proton donor" evidence="2">
    <location>
        <position position="508"/>
    </location>
</feature>
<evidence type="ECO:0000256" key="3">
    <source>
        <dbReference type="PIRSR" id="PIRSR000137-2"/>
    </source>
</evidence>
<dbReference type="InterPro" id="IPR012132">
    <property type="entry name" value="GMC_OxRdtase"/>
</dbReference>
<dbReference type="PANTHER" id="PTHR11552">
    <property type="entry name" value="GLUCOSE-METHANOL-CHOLINE GMC OXIDOREDUCTASE"/>
    <property type="match status" value="1"/>
</dbReference>
<comment type="caution">
    <text evidence="5">The sequence shown here is derived from an EMBL/GenBank/DDBJ whole genome shotgun (WGS) entry which is preliminary data.</text>
</comment>
<dbReference type="EMBL" id="JAWJWE010000004">
    <property type="protein sequence ID" value="KAK6636428.1"/>
    <property type="molecule type" value="Genomic_DNA"/>
</dbReference>
<keyword evidence="3" id="KW-0274">FAD</keyword>
<dbReference type="SUPFAM" id="SSF51905">
    <property type="entry name" value="FAD/NAD(P)-binding domain"/>
    <property type="match status" value="1"/>
</dbReference>
<dbReference type="Pfam" id="PF05199">
    <property type="entry name" value="GMC_oxred_C"/>
    <property type="match status" value="1"/>
</dbReference>
<dbReference type="PIRSF" id="PIRSF000137">
    <property type="entry name" value="Alcohol_oxidase"/>
    <property type="match status" value="1"/>
</dbReference>
<keyword evidence="3" id="KW-0285">Flavoprotein</keyword>
<sequence>MPQIVYLTTEYDFIIVGAGTAGCAVANRLSEVSSWKVLLIEAGSDENFWMDIPIFANYLQFLNINWGYKTEPSTTSCLGMEKGQCNWPRGKVMGGSSVLNYMIYTRGNRRDFDQWEALGNTGWGWSNVSYYYKKMENMKIPEFMQSQHHGNNGYLTITGVPYKTPISEAFIKAGESLGQPITNFNGATQTGFNYLQVTMKNGTRWSSARAYLNPISNRRNLYVKKFSTVTKVLIDPKTKVAYGVEFVKNNKKYVAKARKEVIISAGTINSPQILMLSGIGPKKHLREKNIKVIKNAKVGYNLQDHTATGGLSYLIDYPYSLITSRMVKNQKHFQDYLTFHNGPFSVPGGCEALAFLDLQNMNDTDGYPDLELLLVSGGLTSDESLHRDFNIKEKLYREMYGPIAGRDLFMILPLTMRPKSTGRIMLRDNDPFHHPLIYPNYFSDPEGYDIKLAVAGIRMANKVVDTKPFKKLGAKLYARPLPPCEHLELDSDEYWECYARHLTFTIYHHVGTCKMGPASDADAVVDERLRVRGIKNLRVMDASVMPFVPAAHTNAPTFMIAEKGSDMIKEDWGVPL</sequence>
<reference evidence="5 6" key="1">
    <citation type="submission" date="2023-10" db="EMBL/GenBank/DDBJ databases">
        <title>Genomes of two closely related lineages of the louse Polyplax serrata with different host specificities.</title>
        <authorList>
            <person name="Martinu J."/>
            <person name="Tarabai H."/>
            <person name="Stefka J."/>
            <person name="Hypsa V."/>
        </authorList>
    </citation>
    <scope>NUCLEOTIDE SEQUENCE [LARGE SCALE GENOMIC DNA]</scope>
    <source>
        <strain evidence="5">HR10_N</strain>
    </source>
</reference>
<comment type="similarity">
    <text evidence="1">Belongs to the GMC oxidoreductase family.</text>
</comment>
<dbReference type="AlphaFoldDB" id="A0AAN8P3P7"/>
<dbReference type="Gene3D" id="3.30.560.10">
    <property type="entry name" value="Glucose Oxidase, domain 3"/>
    <property type="match status" value="1"/>
</dbReference>
<name>A0AAN8P3P7_POLSC</name>
<evidence type="ECO:0000259" key="4">
    <source>
        <dbReference type="PROSITE" id="PS00624"/>
    </source>
</evidence>
<evidence type="ECO:0000256" key="1">
    <source>
        <dbReference type="ARBA" id="ARBA00010790"/>
    </source>
</evidence>
<dbReference type="GO" id="GO:0050660">
    <property type="term" value="F:flavin adenine dinucleotide binding"/>
    <property type="evidence" value="ECO:0007669"/>
    <property type="project" value="InterPro"/>
</dbReference>
<dbReference type="InterPro" id="IPR036188">
    <property type="entry name" value="FAD/NAD-bd_sf"/>
</dbReference>
<dbReference type="InterPro" id="IPR007867">
    <property type="entry name" value="GMC_OxRtase_C"/>
</dbReference>
<protein>
    <recommendedName>
        <fullName evidence="4">Glucose-methanol-choline oxidoreductase N-terminal domain-containing protein</fullName>
    </recommendedName>
</protein>
<dbReference type="InterPro" id="IPR000172">
    <property type="entry name" value="GMC_OxRdtase_N"/>
</dbReference>
<evidence type="ECO:0000313" key="6">
    <source>
        <dbReference type="Proteomes" id="UP001372834"/>
    </source>
</evidence>
<dbReference type="GO" id="GO:0016614">
    <property type="term" value="F:oxidoreductase activity, acting on CH-OH group of donors"/>
    <property type="evidence" value="ECO:0007669"/>
    <property type="project" value="InterPro"/>
</dbReference>
<evidence type="ECO:0000256" key="2">
    <source>
        <dbReference type="PIRSR" id="PIRSR000137-1"/>
    </source>
</evidence>
<evidence type="ECO:0000313" key="5">
    <source>
        <dbReference type="EMBL" id="KAK6636428.1"/>
    </source>
</evidence>
<dbReference type="Pfam" id="PF00732">
    <property type="entry name" value="GMC_oxred_N"/>
    <property type="match status" value="1"/>
</dbReference>